<reference evidence="1 2" key="1">
    <citation type="journal article" date="2013" name="Curr. Biol.">
        <title>The Genome of the Foraminiferan Reticulomyxa filosa.</title>
        <authorList>
            <person name="Glockner G."/>
            <person name="Hulsmann N."/>
            <person name="Schleicher M."/>
            <person name="Noegel A.A."/>
            <person name="Eichinger L."/>
            <person name="Gallinger C."/>
            <person name="Pawlowski J."/>
            <person name="Sierra R."/>
            <person name="Euteneuer U."/>
            <person name="Pillet L."/>
            <person name="Moustafa A."/>
            <person name="Platzer M."/>
            <person name="Groth M."/>
            <person name="Szafranski K."/>
            <person name="Schliwa M."/>
        </authorList>
    </citation>
    <scope>NUCLEOTIDE SEQUENCE [LARGE SCALE GENOMIC DNA]</scope>
</reference>
<gene>
    <name evidence="1" type="ORF">RFI_22755</name>
</gene>
<dbReference type="Proteomes" id="UP000023152">
    <property type="component" value="Unassembled WGS sequence"/>
</dbReference>
<sequence length="138" mass="15807">MPSSRTKPDSIKDKIFEHLIREINDMPSFCIAMDIVNDLKSKVSCQKKFIDIISKLDELGPTLEQVLHIQTYNIYVCKHDKKKKKNKWTKIELGISSAICMRQKKQQKGPMAICTTTICCFQNSCNQGINKITSLARI</sequence>
<proteinExistence type="predicted"/>
<name>X6MME6_RETFI</name>
<accession>X6MME6</accession>
<evidence type="ECO:0000313" key="2">
    <source>
        <dbReference type="Proteomes" id="UP000023152"/>
    </source>
</evidence>
<comment type="caution">
    <text evidence="1">The sequence shown here is derived from an EMBL/GenBank/DDBJ whole genome shotgun (WGS) entry which is preliminary data.</text>
</comment>
<organism evidence="1 2">
    <name type="scientific">Reticulomyxa filosa</name>
    <dbReference type="NCBI Taxonomy" id="46433"/>
    <lineage>
        <taxon>Eukaryota</taxon>
        <taxon>Sar</taxon>
        <taxon>Rhizaria</taxon>
        <taxon>Retaria</taxon>
        <taxon>Foraminifera</taxon>
        <taxon>Monothalamids</taxon>
        <taxon>Reticulomyxidae</taxon>
        <taxon>Reticulomyxa</taxon>
    </lineage>
</organism>
<dbReference type="AlphaFoldDB" id="X6MME6"/>
<dbReference type="EMBL" id="ASPP01019916">
    <property type="protein sequence ID" value="ETO14612.1"/>
    <property type="molecule type" value="Genomic_DNA"/>
</dbReference>
<evidence type="ECO:0000313" key="1">
    <source>
        <dbReference type="EMBL" id="ETO14612.1"/>
    </source>
</evidence>
<keyword evidence="2" id="KW-1185">Reference proteome</keyword>
<protein>
    <submittedName>
        <fullName evidence="1">Uncharacterized protein</fullName>
    </submittedName>
</protein>